<organism evidence="1">
    <name type="scientific">uncultured Caudovirales phage</name>
    <dbReference type="NCBI Taxonomy" id="2100421"/>
    <lineage>
        <taxon>Viruses</taxon>
        <taxon>Duplodnaviria</taxon>
        <taxon>Heunggongvirae</taxon>
        <taxon>Uroviricota</taxon>
        <taxon>Caudoviricetes</taxon>
        <taxon>Peduoviridae</taxon>
        <taxon>Maltschvirus</taxon>
        <taxon>Maltschvirus maltsch</taxon>
    </lineage>
</organism>
<protein>
    <submittedName>
        <fullName evidence="1">Uncharacterized protein</fullName>
    </submittedName>
</protein>
<sequence>MNNCNDIVLEIYNHPDLIKAISKTKPESIQDDLRQEIAVSLLLQPCDKISALFASNNLLRYAIKICWFMATSKTSEFYYKYKKSDLLKAVEYFNSQLDLPIIPESLAAEATKALNKNNIDIETDHEIRIFNKYVELGSNRKVADYYKIPVNHVCNITNKVKKELKCILLA</sequence>
<evidence type="ECO:0000313" key="1">
    <source>
        <dbReference type="EMBL" id="CAB4203915.1"/>
    </source>
</evidence>
<reference evidence="1" key="1">
    <citation type="submission" date="2020-05" db="EMBL/GenBank/DDBJ databases">
        <authorList>
            <person name="Chiriac C."/>
            <person name="Salcher M."/>
            <person name="Ghai R."/>
            <person name="Kavagutti S V."/>
        </authorList>
    </citation>
    <scope>NUCLEOTIDE SEQUENCE</scope>
</reference>
<accession>A0A6J5S5Z0</accession>
<gene>
    <name evidence="1" type="ORF">UFOVP1384_11</name>
</gene>
<name>A0A6J5S5Z0_9CAUD</name>
<proteinExistence type="predicted"/>
<dbReference type="EMBL" id="LR797341">
    <property type="protein sequence ID" value="CAB4203915.1"/>
    <property type="molecule type" value="Genomic_DNA"/>
</dbReference>